<accession>A0A1C4X126</accession>
<keyword evidence="1 4" id="KW-0808">Transferase</keyword>
<dbReference type="STRING" id="262898.GA0070564_102640"/>
<keyword evidence="1 4" id="KW-0418">Kinase</keyword>
<name>A0A1C4X126_9ACTN</name>
<evidence type="ECO:0000313" key="4">
    <source>
        <dbReference type="EMBL" id="SCF02182.1"/>
    </source>
</evidence>
<protein>
    <submittedName>
        <fullName evidence="4">GHMP kinases N terminal domain-containing protein</fullName>
    </submittedName>
</protein>
<dbReference type="Pfam" id="PF00288">
    <property type="entry name" value="GHMP_kinases_N"/>
    <property type="match status" value="1"/>
</dbReference>
<proteinExistence type="predicted"/>
<dbReference type="Gene3D" id="3.30.230.10">
    <property type="match status" value="1"/>
</dbReference>
<keyword evidence="5" id="KW-1185">Reference proteome</keyword>
<dbReference type="InterPro" id="IPR020568">
    <property type="entry name" value="Ribosomal_Su5_D2-typ_SF"/>
</dbReference>
<dbReference type="InterPro" id="IPR006204">
    <property type="entry name" value="GHMP_kinase_N_dom"/>
</dbReference>
<dbReference type="InterPro" id="IPR014721">
    <property type="entry name" value="Ribsml_uS5_D2-typ_fold_subgr"/>
</dbReference>
<evidence type="ECO:0000256" key="2">
    <source>
        <dbReference type="SAM" id="MobiDB-lite"/>
    </source>
</evidence>
<reference evidence="5" key="1">
    <citation type="submission" date="2016-06" db="EMBL/GenBank/DDBJ databases">
        <authorList>
            <person name="Varghese N."/>
            <person name="Submissions Spin"/>
        </authorList>
    </citation>
    <scope>NUCLEOTIDE SEQUENCE [LARGE SCALE GENOMIC DNA]</scope>
    <source>
        <strain evidence="5">DSM 44830</strain>
    </source>
</reference>
<feature type="compositionally biased region" description="Polar residues" evidence="2">
    <location>
        <begin position="221"/>
        <end position="233"/>
    </location>
</feature>
<evidence type="ECO:0000313" key="5">
    <source>
        <dbReference type="Proteomes" id="UP000199504"/>
    </source>
</evidence>
<sequence>MLRRYGVWGGGRLTLDGDLTEGKGQASSSADLVATVRAVSEAIGVTLTPADIESLLRPIEPTDGVMYPGVVAFLHRQVRLQAMLGHLPATTIVGVDEGGQVDTVDFNRIPKPFGRAERREYRSLLDEITVAIGKGDLATVGAVATRSALLNQRLRPKSMLGDLVALSAATGALGVVAAHSGTILGLLLADDDPDYPDKLARVRYGCRALAGRAWVDRSMPTMPQSTDLPTGSRSGPGAR</sequence>
<feature type="domain" description="GHMP kinase N-terminal" evidence="3">
    <location>
        <begin position="3"/>
        <end position="60"/>
    </location>
</feature>
<organism evidence="4 5">
    <name type="scientific">Micromonospora mirobrigensis</name>
    <dbReference type="NCBI Taxonomy" id="262898"/>
    <lineage>
        <taxon>Bacteria</taxon>
        <taxon>Bacillati</taxon>
        <taxon>Actinomycetota</taxon>
        <taxon>Actinomycetes</taxon>
        <taxon>Micromonosporales</taxon>
        <taxon>Micromonosporaceae</taxon>
        <taxon>Micromonospora</taxon>
    </lineage>
</organism>
<dbReference type="GO" id="GO:0016301">
    <property type="term" value="F:kinase activity"/>
    <property type="evidence" value="ECO:0007669"/>
    <property type="project" value="UniProtKB-KW"/>
</dbReference>
<dbReference type="GO" id="GO:0005524">
    <property type="term" value="F:ATP binding"/>
    <property type="evidence" value="ECO:0007669"/>
    <property type="project" value="InterPro"/>
</dbReference>
<gene>
    <name evidence="4" type="ORF">GA0070564_102640</name>
</gene>
<evidence type="ECO:0000256" key="1">
    <source>
        <dbReference type="ARBA" id="ARBA00022777"/>
    </source>
</evidence>
<dbReference type="SUPFAM" id="SSF54211">
    <property type="entry name" value="Ribosomal protein S5 domain 2-like"/>
    <property type="match status" value="1"/>
</dbReference>
<dbReference type="AlphaFoldDB" id="A0A1C4X126"/>
<dbReference type="EMBL" id="FMCX01000002">
    <property type="protein sequence ID" value="SCF02182.1"/>
    <property type="molecule type" value="Genomic_DNA"/>
</dbReference>
<feature type="region of interest" description="Disordered" evidence="2">
    <location>
        <begin position="219"/>
        <end position="239"/>
    </location>
</feature>
<dbReference type="Proteomes" id="UP000199504">
    <property type="component" value="Unassembled WGS sequence"/>
</dbReference>
<evidence type="ECO:0000259" key="3">
    <source>
        <dbReference type="Pfam" id="PF00288"/>
    </source>
</evidence>